<evidence type="ECO:0000313" key="2">
    <source>
        <dbReference type="EMBL" id="KAH8008930.1"/>
    </source>
</evidence>
<comment type="caution">
    <text evidence="2">The sequence shown here is derived from an EMBL/GenBank/DDBJ whole genome shotgun (WGS) entry which is preliminary data.</text>
</comment>
<gene>
    <name evidence="2" type="ORF">HPB51_007595</name>
</gene>
<dbReference type="EMBL" id="JABSTU010000011">
    <property type="protein sequence ID" value="KAH8008930.1"/>
    <property type="molecule type" value="Genomic_DNA"/>
</dbReference>
<dbReference type="VEuPathDB" id="VectorBase:LOC119169912"/>
<feature type="region of interest" description="Disordered" evidence="1">
    <location>
        <begin position="48"/>
        <end position="72"/>
    </location>
</feature>
<name>A0A9J6D4I0_RHIMP</name>
<accession>A0A9J6D4I0</accession>
<evidence type="ECO:0000256" key="1">
    <source>
        <dbReference type="SAM" id="MobiDB-lite"/>
    </source>
</evidence>
<organism evidence="2 3">
    <name type="scientific">Rhipicephalus microplus</name>
    <name type="common">Cattle tick</name>
    <name type="synonym">Boophilus microplus</name>
    <dbReference type="NCBI Taxonomy" id="6941"/>
    <lineage>
        <taxon>Eukaryota</taxon>
        <taxon>Metazoa</taxon>
        <taxon>Ecdysozoa</taxon>
        <taxon>Arthropoda</taxon>
        <taxon>Chelicerata</taxon>
        <taxon>Arachnida</taxon>
        <taxon>Acari</taxon>
        <taxon>Parasitiformes</taxon>
        <taxon>Ixodida</taxon>
        <taxon>Ixodoidea</taxon>
        <taxon>Ixodidae</taxon>
        <taxon>Rhipicephalinae</taxon>
        <taxon>Rhipicephalus</taxon>
        <taxon>Boophilus</taxon>
    </lineage>
</organism>
<reference evidence="2" key="1">
    <citation type="journal article" date="2020" name="Cell">
        <title>Large-Scale Comparative Analyses of Tick Genomes Elucidate Their Genetic Diversity and Vector Capacities.</title>
        <authorList>
            <consortium name="Tick Genome and Microbiome Consortium (TIGMIC)"/>
            <person name="Jia N."/>
            <person name="Wang J."/>
            <person name="Shi W."/>
            <person name="Du L."/>
            <person name="Sun Y."/>
            <person name="Zhan W."/>
            <person name="Jiang J.F."/>
            <person name="Wang Q."/>
            <person name="Zhang B."/>
            <person name="Ji P."/>
            <person name="Bell-Sakyi L."/>
            <person name="Cui X.M."/>
            <person name="Yuan T.T."/>
            <person name="Jiang B.G."/>
            <person name="Yang W.F."/>
            <person name="Lam T.T."/>
            <person name="Chang Q.C."/>
            <person name="Ding S.J."/>
            <person name="Wang X.J."/>
            <person name="Zhu J.G."/>
            <person name="Ruan X.D."/>
            <person name="Zhao L."/>
            <person name="Wei J.T."/>
            <person name="Ye R.Z."/>
            <person name="Que T.C."/>
            <person name="Du C.H."/>
            <person name="Zhou Y.H."/>
            <person name="Cheng J.X."/>
            <person name="Dai P.F."/>
            <person name="Guo W.B."/>
            <person name="Han X.H."/>
            <person name="Huang E.J."/>
            <person name="Li L.F."/>
            <person name="Wei W."/>
            <person name="Gao Y.C."/>
            <person name="Liu J.Z."/>
            <person name="Shao H.Z."/>
            <person name="Wang X."/>
            <person name="Wang C.C."/>
            <person name="Yang T.C."/>
            <person name="Huo Q.B."/>
            <person name="Li W."/>
            <person name="Chen H.Y."/>
            <person name="Chen S.E."/>
            <person name="Zhou L.G."/>
            <person name="Ni X.B."/>
            <person name="Tian J.H."/>
            <person name="Sheng Y."/>
            <person name="Liu T."/>
            <person name="Pan Y.S."/>
            <person name="Xia L.Y."/>
            <person name="Li J."/>
            <person name="Zhao F."/>
            <person name="Cao W.C."/>
        </authorList>
    </citation>
    <scope>NUCLEOTIDE SEQUENCE</scope>
    <source>
        <strain evidence="2">Rmic-2018</strain>
    </source>
</reference>
<protein>
    <submittedName>
        <fullName evidence="2">Uncharacterized protein</fullName>
    </submittedName>
</protein>
<keyword evidence="3" id="KW-1185">Reference proteome</keyword>
<sequence>MFEGTTISAEEWSDGTWQPSPCFRAQEKRHLELRQETLHLIGAQQAMLPRNDLKPRPPPLRRHGPLPRTPPDAIHIMGWPKIPVELTKLPPWQMYEAPLKAALLPNQPPPSSDKVRVHPTNNTFTLSVRESIRAQAYLRITSLQIIVRTIEFHVYAPPPDDAFRGVMLNTHDSFTDEE</sequence>
<dbReference type="Proteomes" id="UP000821866">
    <property type="component" value="Chromosome 9"/>
</dbReference>
<dbReference type="AlphaFoldDB" id="A0A9J6D4I0"/>
<evidence type="ECO:0000313" key="3">
    <source>
        <dbReference type="Proteomes" id="UP000821866"/>
    </source>
</evidence>
<proteinExistence type="predicted"/>
<reference evidence="2" key="2">
    <citation type="submission" date="2021-09" db="EMBL/GenBank/DDBJ databases">
        <authorList>
            <person name="Jia N."/>
            <person name="Wang J."/>
            <person name="Shi W."/>
            <person name="Du L."/>
            <person name="Sun Y."/>
            <person name="Zhan W."/>
            <person name="Jiang J."/>
            <person name="Wang Q."/>
            <person name="Zhang B."/>
            <person name="Ji P."/>
            <person name="Sakyi L.B."/>
            <person name="Cui X."/>
            <person name="Yuan T."/>
            <person name="Jiang B."/>
            <person name="Yang W."/>
            <person name="Lam T.T.-Y."/>
            <person name="Chang Q."/>
            <person name="Ding S."/>
            <person name="Wang X."/>
            <person name="Zhu J."/>
            <person name="Ruan X."/>
            <person name="Zhao L."/>
            <person name="Wei J."/>
            <person name="Que T."/>
            <person name="Du C."/>
            <person name="Cheng J."/>
            <person name="Dai P."/>
            <person name="Han X."/>
            <person name="Huang E."/>
            <person name="Gao Y."/>
            <person name="Liu J."/>
            <person name="Shao H."/>
            <person name="Ye R."/>
            <person name="Li L."/>
            <person name="Wei W."/>
            <person name="Wang X."/>
            <person name="Wang C."/>
            <person name="Huo Q."/>
            <person name="Li W."/>
            <person name="Guo W."/>
            <person name="Chen H."/>
            <person name="Chen S."/>
            <person name="Zhou L."/>
            <person name="Zhou L."/>
            <person name="Ni X."/>
            <person name="Tian J."/>
            <person name="Zhou Y."/>
            <person name="Sheng Y."/>
            <person name="Liu T."/>
            <person name="Pan Y."/>
            <person name="Xia L."/>
            <person name="Li J."/>
            <person name="Zhao F."/>
            <person name="Cao W."/>
        </authorList>
    </citation>
    <scope>NUCLEOTIDE SEQUENCE</scope>
    <source>
        <strain evidence="2">Rmic-2018</strain>
        <tissue evidence="2">Larvae</tissue>
    </source>
</reference>